<comment type="caution">
    <text evidence="1">The sequence shown here is derived from an EMBL/GenBank/DDBJ whole genome shotgun (WGS) entry which is preliminary data.</text>
</comment>
<evidence type="ECO:0000313" key="2">
    <source>
        <dbReference type="Proteomes" id="UP000635387"/>
    </source>
</evidence>
<dbReference type="CDD" id="cd06223">
    <property type="entry name" value="PRTases_typeI"/>
    <property type="match status" value="1"/>
</dbReference>
<accession>A0ABQ3LLX7</accession>
<proteinExistence type="predicted"/>
<dbReference type="Gene3D" id="3.40.50.2020">
    <property type="match status" value="1"/>
</dbReference>
<dbReference type="SUPFAM" id="SSF53271">
    <property type="entry name" value="PRTase-like"/>
    <property type="match status" value="1"/>
</dbReference>
<organism evidence="1 2">
    <name type="scientific">Amycolatopsis oliviviridis</name>
    <dbReference type="NCBI Taxonomy" id="1471590"/>
    <lineage>
        <taxon>Bacteria</taxon>
        <taxon>Bacillati</taxon>
        <taxon>Actinomycetota</taxon>
        <taxon>Actinomycetes</taxon>
        <taxon>Pseudonocardiales</taxon>
        <taxon>Pseudonocardiaceae</taxon>
        <taxon>Amycolatopsis</taxon>
    </lineage>
</organism>
<evidence type="ECO:0000313" key="1">
    <source>
        <dbReference type="EMBL" id="GHH19469.1"/>
    </source>
</evidence>
<name>A0ABQ3LLX7_9PSEU</name>
<gene>
    <name evidence="1" type="ORF">GCM10017790_38140</name>
</gene>
<keyword evidence="2" id="KW-1185">Reference proteome</keyword>
<dbReference type="InterPro" id="IPR029057">
    <property type="entry name" value="PRTase-like"/>
</dbReference>
<dbReference type="Proteomes" id="UP000635387">
    <property type="component" value="Unassembled WGS sequence"/>
</dbReference>
<sequence length="242" mass="26643">MLLRGSAEIAKHILSAFPSAYMVQIYSQHRPRWTHRLFVPEEADVAPLAKLLQKVLVLRVPNELDGAIALDFYNRPAPPPSTGLQYTDTAKLIRMVKYENRQRKISEVREAGKRLSSCMADVVKSHDWFQTTSLIIAAPGHTRATVSASVRIGHTIAHECELPQEQVLSSREWRKSAKDMTSAELAGLLDEYTVSSDLTGRCVLLVDDVFHTGSTLRGLAAAARRAGATTVLGLVAARTLSL</sequence>
<dbReference type="EMBL" id="BNAY01000004">
    <property type="protein sequence ID" value="GHH19469.1"/>
    <property type="molecule type" value="Genomic_DNA"/>
</dbReference>
<evidence type="ECO:0008006" key="3">
    <source>
        <dbReference type="Google" id="ProtNLM"/>
    </source>
</evidence>
<protein>
    <recommendedName>
        <fullName evidence="3">Phosphoribosyltransferase domain-containing protein</fullName>
    </recommendedName>
</protein>
<reference evidence="2" key="1">
    <citation type="journal article" date="2019" name="Int. J. Syst. Evol. Microbiol.">
        <title>The Global Catalogue of Microorganisms (GCM) 10K type strain sequencing project: providing services to taxonomists for standard genome sequencing and annotation.</title>
        <authorList>
            <consortium name="The Broad Institute Genomics Platform"/>
            <consortium name="The Broad Institute Genome Sequencing Center for Infectious Disease"/>
            <person name="Wu L."/>
            <person name="Ma J."/>
        </authorList>
    </citation>
    <scope>NUCLEOTIDE SEQUENCE [LARGE SCALE GENOMIC DNA]</scope>
    <source>
        <strain evidence="2">CGMCC 4.7683</strain>
    </source>
</reference>
<dbReference type="InterPro" id="IPR000836">
    <property type="entry name" value="PRTase_dom"/>
</dbReference>